<dbReference type="GO" id="GO:0006412">
    <property type="term" value="P:translation"/>
    <property type="evidence" value="ECO:0007669"/>
    <property type="project" value="TreeGrafter"/>
</dbReference>
<dbReference type="EMBL" id="CP015217">
    <property type="protein sequence ID" value="AOP35211.1"/>
    <property type="molecule type" value="Genomic_DNA"/>
</dbReference>
<proteinExistence type="inferred from homology"/>
<keyword evidence="3" id="KW-0687">Ribonucleoprotein</keyword>
<evidence type="ECO:0000313" key="7">
    <source>
        <dbReference type="Proteomes" id="UP000094197"/>
    </source>
</evidence>
<evidence type="ECO:0000256" key="2">
    <source>
        <dbReference type="ARBA" id="ARBA00022980"/>
    </source>
</evidence>
<dbReference type="PANTHER" id="PTHR10724:SF7">
    <property type="entry name" value="SMALL RIBOSOMAL SUBUNIT PROTEIN BS1C"/>
    <property type="match status" value="1"/>
</dbReference>
<dbReference type="InterPro" id="IPR012340">
    <property type="entry name" value="NA-bd_OB-fold"/>
</dbReference>
<dbReference type="Gene3D" id="2.40.50.140">
    <property type="entry name" value="Nucleic acid-binding proteins"/>
    <property type="match status" value="2"/>
</dbReference>
<dbReference type="OrthoDB" id="9810507at2"/>
<protein>
    <submittedName>
        <fullName evidence="6">30S ribosomal protein S1</fullName>
    </submittedName>
</protein>
<keyword evidence="2 6" id="KW-0689">Ribosomal protein</keyword>
<gene>
    <name evidence="6" type="ORF">A0128_16000</name>
</gene>
<sequence length="383" mass="42722">MKESEKELFEKMLDASFKKKRAMEAGTKVTAVVNSAKKDFIFVTAKDSKTQGIISSEEFLETGLPTPGEEIEAYFLREDHGDIHFTTCLSGESLNKDLLEIAKRAEIPVLGQFISEGESGAEVKIGEFTAFCPFSQIDPEFKKSGLVGKRLKFLIQDIGTRGKLIVSQKKISDRAKEAKLGVLKQELKEGMFVTCKVKTIQNFGLIVEMDGLNALIPISEATYKKNPELEKEFQVGQTLRARVLRIDWETQKIALTVKDFLKDPWSQTVPFKEGDIVKGTVDSLKTFGLFVKLDDHFNGLVPGRETGIPSRVPLTQSFKPGDVVDVFVMEVNPERKQISLSIQKAKEIQDRMDYSGYLSTDTSGSTSSFGAILQNSLNKNKKK</sequence>
<reference evidence="6 7" key="1">
    <citation type="submission" date="2016-04" db="EMBL/GenBank/DDBJ databases">
        <title>Complete genome seqeunce of Leptospira alstonii serovar Room22.</title>
        <authorList>
            <person name="Nally J.E."/>
            <person name="Bayles D.O."/>
            <person name="Hurley D."/>
            <person name="Fanning S."/>
            <person name="McMahon B.J."/>
            <person name="Arent Z."/>
        </authorList>
    </citation>
    <scope>NUCLEOTIDE SEQUENCE [LARGE SCALE GENOMIC DNA]</scope>
    <source>
        <strain evidence="6 7">GWTS #1</strain>
    </source>
</reference>
<dbReference type="Pfam" id="PF00575">
    <property type="entry name" value="S1"/>
    <property type="match status" value="2"/>
</dbReference>
<dbReference type="InterPro" id="IPR035104">
    <property type="entry name" value="Ribosomal_protein_S1-like"/>
</dbReference>
<feature type="domain" description="S1 motif" evidence="5">
    <location>
        <begin position="190"/>
        <end position="258"/>
    </location>
</feature>
<dbReference type="GO" id="GO:0003735">
    <property type="term" value="F:structural constituent of ribosome"/>
    <property type="evidence" value="ECO:0007669"/>
    <property type="project" value="TreeGrafter"/>
</dbReference>
<dbReference type="PRINTS" id="PR00681">
    <property type="entry name" value="RIBOSOMALS1"/>
</dbReference>
<evidence type="ECO:0000313" key="6">
    <source>
        <dbReference type="EMBL" id="AOP35211.1"/>
    </source>
</evidence>
<evidence type="ECO:0000256" key="4">
    <source>
        <dbReference type="ARBA" id="ARBA00025604"/>
    </source>
</evidence>
<dbReference type="FunFam" id="2.40.50.140:FF:000103">
    <property type="entry name" value="protein RRP5 homolog"/>
    <property type="match status" value="1"/>
</dbReference>
<evidence type="ECO:0000256" key="1">
    <source>
        <dbReference type="ARBA" id="ARBA00006767"/>
    </source>
</evidence>
<dbReference type="Proteomes" id="UP000094197">
    <property type="component" value="Chromosome 1"/>
</dbReference>
<dbReference type="RefSeq" id="WP_069608417.1">
    <property type="nucleotide sequence ID" value="NZ_CP015217.1"/>
</dbReference>
<keyword evidence="7" id="KW-1185">Reference proteome</keyword>
<dbReference type="GO" id="GO:0003729">
    <property type="term" value="F:mRNA binding"/>
    <property type="evidence" value="ECO:0007669"/>
    <property type="project" value="TreeGrafter"/>
</dbReference>
<organism evidence="6 7">
    <name type="scientific">Leptospira tipperaryensis</name>
    <dbReference type="NCBI Taxonomy" id="2564040"/>
    <lineage>
        <taxon>Bacteria</taxon>
        <taxon>Pseudomonadati</taxon>
        <taxon>Spirochaetota</taxon>
        <taxon>Spirochaetia</taxon>
        <taxon>Leptospirales</taxon>
        <taxon>Leptospiraceae</taxon>
        <taxon>Leptospira</taxon>
    </lineage>
</organism>
<comment type="function">
    <text evidence="4">Binds mRNA; thus facilitating recognition of the initiation point. It is needed to translate mRNA with a short Shine-Dalgarno (SD) purine-rich sequence.</text>
</comment>
<dbReference type="AlphaFoldDB" id="A0A1D7V049"/>
<dbReference type="InterPro" id="IPR050437">
    <property type="entry name" value="Ribos_protein_bS1-like"/>
</dbReference>
<dbReference type="GO" id="GO:0022627">
    <property type="term" value="C:cytosolic small ribosomal subunit"/>
    <property type="evidence" value="ECO:0007669"/>
    <property type="project" value="TreeGrafter"/>
</dbReference>
<dbReference type="KEGG" id="laj:A0128_16000"/>
<feature type="domain" description="S1 motif" evidence="5">
    <location>
        <begin position="274"/>
        <end position="343"/>
    </location>
</feature>
<name>A0A1D7V049_9LEPT</name>
<comment type="similarity">
    <text evidence="1">Belongs to the bacterial ribosomal protein bS1 family.</text>
</comment>
<dbReference type="PANTHER" id="PTHR10724">
    <property type="entry name" value="30S RIBOSOMAL PROTEIN S1"/>
    <property type="match status" value="1"/>
</dbReference>
<dbReference type="InterPro" id="IPR003029">
    <property type="entry name" value="S1_domain"/>
</dbReference>
<dbReference type="CDD" id="cd00164">
    <property type="entry name" value="S1_like"/>
    <property type="match status" value="1"/>
</dbReference>
<evidence type="ECO:0000259" key="5">
    <source>
        <dbReference type="PROSITE" id="PS50126"/>
    </source>
</evidence>
<dbReference type="SUPFAM" id="SSF50249">
    <property type="entry name" value="Nucleic acid-binding proteins"/>
    <property type="match status" value="3"/>
</dbReference>
<accession>A0A1D7V049</accession>
<dbReference type="PROSITE" id="PS50126">
    <property type="entry name" value="S1"/>
    <property type="match status" value="2"/>
</dbReference>
<dbReference type="SMART" id="SM00316">
    <property type="entry name" value="S1"/>
    <property type="match status" value="4"/>
</dbReference>
<evidence type="ECO:0000256" key="3">
    <source>
        <dbReference type="ARBA" id="ARBA00023274"/>
    </source>
</evidence>